<dbReference type="Proteomes" id="UP000199377">
    <property type="component" value="Unassembled WGS sequence"/>
</dbReference>
<protein>
    <submittedName>
        <fullName evidence="5">Uronate dehydrogenase</fullName>
    </submittedName>
</protein>
<dbReference type="GO" id="GO:0016491">
    <property type="term" value="F:oxidoreductase activity"/>
    <property type="evidence" value="ECO:0007669"/>
    <property type="project" value="UniProtKB-KW"/>
</dbReference>
<sequence>MKLKRLLITGAAGGLGRLARERLGGLAETIRLSDVVEMTPAGPGEEVMTCDLGDFERVREVVEGCDAILHLGGVSVERSFAEISNGNLTGLYHLYEAARKAGVRRVLFASSNHAIGFHPRERMLDADSPFAPDSLYGVSKVFGEAVAMLYWEKFGIETARVRIGSCFAEPRDHRMLATWLSPDDFVRLCEAVFRAPRLGCPVIYGASANAERWWDNSKVGYVGWVPQDSSEAFRAKLDAAMTPPAVDDPANRYQGGGFAAAGHYED</sequence>
<organism evidence="5 6">
    <name type="scientific">Albimonas pacifica</name>
    <dbReference type="NCBI Taxonomy" id="1114924"/>
    <lineage>
        <taxon>Bacteria</taxon>
        <taxon>Pseudomonadati</taxon>
        <taxon>Pseudomonadota</taxon>
        <taxon>Alphaproteobacteria</taxon>
        <taxon>Rhodobacterales</taxon>
        <taxon>Paracoccaceae</taxon>
        <taxon>Albimonas</taxon>
    </lineage>
</organism>
<dbReference type="AlphaFoldDB" id="A0A1I3NFK6"/>
<accession>A0A1I3NFK6</accession>
<proteinExistence type="inferred from homology"/>
<keyword evidence="3" id="KW-0520">NAD</keyword>
<keyword evidence="2" id="KW-0560">Oxidoreductase</keyword>
<evidence type="ECO:0000256" key="1">
    <source>
        <dbReference type="ARBA" id="ARBA00007637"/>
    </source>
</evidence>
<dbReference type="EMBL" id="FOQH01000013">
    <property type="protein sequence ID" value="SFJ07927.1"/>
    <property type="molecule type" value="Genomic_DNA"/>
</dbReference>
<dbReference type="Pfam" id="PF01370">
    <property type="entry name" value="Epimerase"/>
    <property type="match status" value="1"/>
</dbReference>
<dbReference type="InterPro" id="IPR001509">
    <property type="entry name" value="Epimerase_deHydtase"/>
</dbReference>
<evidence type="ECO:0000259" key="4">
    <source>
        <dbReference type="Pfam" id="PF01370"/>
    </source>
</evidence>
<dbReference type="InterPro" id="IPR036291">
    <property type="entry name" value="NAD(P)-bd_dom_sf"/>
</dbReference>
<dbReference type="RefSeq" id="WP_218161116.1">
    <property type="nucleotide sequence ID" value="NZ_FOQH01000013.1"/>
</dbReference>
<evidence type="ECO:0000313" key="6">
    <source>
        <dbReference type="Proteomes" id="UP000199377"/>
    </source>
</evidence>
<evidence type="ECO:0000256" key="3">
    <source>
        <dbReference type="ARBA" id="ARBA00023027"/>
    </source>
</evidence>
<comment type="similarity">
    <text evidence="1">Belongs to the NAD(P)-dependent epimerase/dehydratase family.</text>
</comment>
<reference evidence="5 6" key="1">
    <citation type="submission" date="2016-10" db="EMBL/GenBank/DDBJ databases">
        <authorList>
            <person name="de Groot N.N."/>
        </authorList>
    </citation>
    <scope>NUCLEOTIDE SEQUENCE [LARGE SCALE GENOMIC DNA]</scope>
    <source>
        <strain evidence="5 6">CGMCC 1.11030</strain>
    </source>
</reference>
<dbReference type="STRING" id="1114924.SAMN05216258_11360"/>
<feature type="domain" description="NAD-dependent epimerase/dehydratase" evidence="4">
    <location>
        <begin position="7"/>
        <end position="178"/>
    </location>
</feature>
<dbReference type="Gene3D" id="3.40.50.720">
    <property type="entry name" value="NAD(P)-binding Rossmann-like Domain"/>
    <property type="match status" value="1"/>
</dbReference>
<keyword evidence="6" id="KW-1185">Reference proteome</keyword>
<gene>
    <name evidence="5" type="ORF">SAMN05216258_11360</name>
</gene>
<dbReference type="PANTHER" id="PTHR43103:SF5">
    <property type="entry name" value="4-EPIMERASE, PUTATIVE (AFU_ORTHOLOGUE AFUA_7G00360)-RELATED"/>
    <property type="match status" value="1"/>
</dbReference>
<evidence type="ECO:0000313" key="5">
    <source>
        <dbReference type="EMBL" id="SFJ07927.1"/>
    </source>
</evidence>
<name>A0A1I3NFK6_9RHOB</name>
<evidence type="ECO:0000256" key="2">
    <source>
        <dbReference type="ARBA" id="ARBA00023002"/>
    </source>
</evidence>
<dbReference type="SUPFAM" id="SSF51735">
    <property type="entry name" value="NAD(P)-binding Rossmann-fold domains"/>
    <property type="match status" value="1"/>
</dbReference>
<dbReference type="PANTHER" id="PTHR43103">
    <property type="entry name" value="NUCLEOSIDE-DIPHOSPHATE-SUGAR EPIMERASE"/>
    <property type="match status" value="1"/>
</dbReference>